<dbReference type="Gene3D" id="3.40.50.300">
    <property type="entry name" value="P-loop containing nucleotide triphosphate hydrolases"/>
    <property type="match status" value="1"/>
</dbReference>
<evidence type="ECO:0000259" key="9">
    <source>
        <dbReference type="PROSITE" id="PS50893"/>
    </source>
</evidence>
<evidence type="ECO:0000256" key="5">
    <source>
        <dbReference type="ARBA" id="ARBA00022840"/>
    </source>
</evidence>
<evidence type="ECO:0000313" key="10">
    <source>
        <dbReference type="EMBL" id="CAD7572168.1"/>
    </source>
</evidence>
<evidence type="ECO:0000256" key="2">
    <source>
        <dbReference type="ARBA" id="ARBA00022448"/>
    </source>
</evidence>
<feature type="region of interest" description="Disordered" evidence="8">
    <location>
        <begin position="296"/>
        <end position="315"/>
    </location>
</feature>
<evidence type="ECO:0000256" key="8">
    <source>
        <dbReference type="SAM" id="MobiDB-lite"/>
    </source>
</evidence>
<keyword evidence="4" id="KW-0547">Nucleotide-binding</keyword>
<dbReference type="EMBL" id="OE180872">
    <property type="protein sequence ID" value="CAD7572168.1"/>
    <property type="molecule type" value="Genomic_DNA"/>
</dbReference>
<keyword evidence="2" id="KW-0813">Transport</keyword>
<keyword evidence="7" id="KW-0472">Membrane</keyword>
<organism evidence="10">
    <name type="scientific">Timema californicum</name>
    <name type="common">California timema</name>
    <name type="synonym">Walking stick</name>
    <dbReference type="NCBI Taxonomy" id="61474"/>
    <lineage>
        <taxon>Eukaryota</taxon>
        <taxon>Metazoa</taxon>
        <taxon>Ecdysozoa</taxon>
        <taxon>Arthropoda</taxon>
        <taxon>Hexapoda</taxon>
        <taxon>Insecta</taxon>
        <taxon>Pterygota</taxon>
        <taxon>Neoptera</taxon>
        <taxon>Polyneoptera</taxon>
        <taxon>Phasmatodea</taxon>
        <taxon>Timematodea</taxon>
        <taxon>Timematoidea</taxon>
        <taxon>Timematidae</taxon>
        <taxon>Timema</taxon>
    </lineage>
</organism>
<evidence type="ECO:0000256" key="1">
    <source>
        <dbReference type="ARBA" id="ARBA00004141"/>
    </source>
</evidence>
<evidence type="ECO:0000256" key="4">
    <source>
        <dbReference type="ARBA" id="ARBA00022741"/>
    </source>
</evidence>
<dbReference type="GO" id="GO:0016020">
    <property type="term" value="C:membrane"/>
    <property type="evidence" value="ECO:0007669"/>
    <property type="project" value="UniProtKB-SubCell"/>
</dbReference>
<dbReference type="FunFam" id="3.40.50.300:FF:000163">
    <property type="entry name" value="Multidrug resistance-associated protein member 4"/>
    <property type="match status" value="1"/>
</dbReference>
<dbReference type="GO" id="GO:0042626">
    <property type="term" value="F:ATPase-coupled transmembrane transporter activity"/>
    <property type="evidence" value="ECO:0007669"/>
    <property type="project" value="TreeGrafter"/>
</dbReference>
<name>A0A7R9J3W4_TIMCA</name>
<evidence type="ECO:0000256" key="3">
    <source>
        <dbReference type="ARBA" id="ARBA00022692"/>
    </source>
</evidence>
<dbReference type="SUPFAM" id="SSF52540">
    <property type="entry name" value="P-loop containing nucleoside triphosphate hydrolases"/>
    <property type="match status" value="1"/>
</dbReference>
<dbReference type="PANTHER" id="PTHR24223">
    <property type="entry name" value="ATP-BINDING CASSETTE SUB-FAMILY C"/>
    <property type="match status" value="1"/>
</dbReference>
<dbReference type="GO" id="GO:0005524">
    <property type="term" value="F:ATP binding"/>
    <property type="evidence" value="ECO:0007669"/>
    <property type="project" value="UniProtKB-KW"/>
</dbReference>
<feature type="domain" description="ABC transporter" evidence="9">
    <location>
        <begin position="17"/>
        <end position="245"/>
    </location>
</feature>
<protein>
    <submittedName>
        <fullName evidence="10">(California timema) hypothetical protein</fullName>
    </submittedName>
</protein>
<dbReference type="SMART" id="SM00382">
    <property type="entry name" value="AAA"/>
    <property type="match status" value="1"/>
</dbReference>
<evidence type="ECO:0000256" key="7">
    <source>
        <dbReference type="ARBA" id="ARBA00023136"/>
    </source>
</evidence>
<keyword evidence="5" id="KW-0067">ATP-binding</keyword>
<dbReference type="InterPro" id="IPR003439">
    <property type="entry name" value="ABC_transporter-like_ATP-bd"/>
</dbReference>
<dbReference type="InterPro" id="IPR017871">
    <property type="entry name" value="ABC_transporter-like_CS"/>
</dbReference>
<dbReference type="InterPro" id="IPR027417">
    <property type="entry name" value="P-loop_NTPase"/>
</dbReference>
<accession>A0A7R9J3W4</accession>
<comment type="subcellular location">
    <subcellularLocation>
        <location evidence="1">Membrane</location>
        <topology evidence="1">Multi-pass membrane protein</topology>
    </subcellularLocation>
</comment>
<sequence length="722" mass="80627">MGSPDRDSNLDLPVLSSRAQHETSALADYAAEAGLYKIVLCGQFQVGIVGRTGAGKSSLISALFRLANLEGSIVIDQVDTQTVGLNDLRSRISIIPQEPVLFSASLRDNLDPFNSYKDDSLWNALEEVELKEAVNTLGMPVNVGGSNFSSGQRQLVCLARAILRNNKILVLDEATANVDPQTDALIQSTIRRKFADCTVLTIAHRLNTIMDSDRVLVMDAGTMVEFGHPYLLLQNSEGYFYKMVEETGNLMAEQLHQIAKQDKDCFGSSILSPFCWSTTSLHTTYTSRLDLFPTERRDHGSTTAPRCASPKEKQETIDMRRSMRVDKSVLVSTREAAQLYPVGNKSSRDVCIVWSLVVDQPNGDRIGELIKESSESKNKCCLQRATSAASAARSENRDKFGYAGLSLAGPGQLFGQDTVFGLFGREFPHSSFLWCRGFERLQHVTFLSRGRGQLGSLLATRLSVSSSLSEGAFIVLLCGTRHILVLQSPLLIPPQESRGLSPPHFLRLDAKNRLEFRKQRGTMPQSLPRLLLNYHLVVIKRRLTFMESILLKHLILNLRVQVCVPDLHQHPLLFVGLFFRLCHLGTWRWSAGSDQRLYPLDRVFPRRGTLARLNQELHNQPSSKLPGPGSRARSTSRELSDMRWMRSMAVWMHSSSSVFSQVSDGVLIAAPRAESRTLHTVSRVLEVRGVQSAGHRLRASRRKNSDCTMIDRTLIFYNKTTE</sequence>
<feature type="region of interest" description="Disordered" evidence="8">
    <location>
        <begin position="615"/>
        <end position="636"/>
    </location>
</feature>
<dbReference type="PROSITE" id="PS50893">
    <property type="entry name" value="ABC_TRANSPORTER_2"/>
    <property type="match status" value="1"/>
</dbReference>
<dbReference type="CDD" id="cd03244">
    <property type="entry name" value="ABCC_MRP_domain2"/>
    <property type="match status" value="1"/>
</dbReference>
<evidence type="ECO:0000256" key="6">
    <source>
        <dbReference type="ARBA" id="ARBA00022989"/>
    </source>
</evidence>
<keyword evidence="3" id="KW-0812">Transmembrane</keyword>
<dbReference type="GO" id="GO:0016887">
    <property type="term" value="F:ATP hydrolysis activity"/>
    <property type="evidence" value="ECO:0007669"/>
    <property type="project" value="InterPro"/>
</dbReference>
<dbReference type="AlphaFoldDB" id="A0A7R9J3W4"/>
<keyword evidence="6" id="KW-1133">Transmembrane helix</keyword>
<dbReference type="PROSITE" id="PS00211">
    <property type="entry name" value="ABC_TRANSPORTER_1"/>
    <property type="match status" value="1"/>
</dbReference>
<dbReference type="Pfam" id="PF00005">
    <property type="entry name" value="ABC_tran"/>
    <property type="match status" value="1"/>
</dbReference>
<gene>
    <name evidence="10" type="ORF">TCMB3V08_LOCUS4822</name>
</gene>
<reference evidence="10" key="1">
    <citation type="submission" date="2020-11" db="EMBL/GenBank/DDBJ databases">
        <authorList>
            <person name="Tran Van P."/>
        </authorList>
    </citation>
    <scope>NUCLEOTIDE SEQUENCE</scope>
</reference>
<proteinExistence type="predicted"/>
<dbReference type="InterPro" id="IPR003593">
    <property type="entry name" value="AAA+_ATPase"/>
</dbReference>
<dbReference type="InterPro" id="IPR050173">
    <property type="entry name" value="ABC_transporter_C-like"/>
</dbReference>